<dbReference type="EMBL" id="MHTW01000015">
    <property type="protein sequence ID" value="OHA67259.1"/>
    <property type="molecule type" value="Genomic_DNA"/>
</dbReference>
<evidence type="ECO:0000313" key="2">
    <source>
        <dbReference type="Proteomes" id="UP000176901"/>
    </source>
</evidence>
<dbReference type="AlphaFoldDB" id="A0A1G2R4F0"/>
<dbReference type="Proteomes" id="UP000176901">
    <property type="component" value="Unassembled WGS sequence"/>
</dbReference>
<gene>
    <name evidence="1" type="ORF">A3C82_00125</name>
</gene>
<accession>A0A1G2R4F0</accession>
<evidence type="ECO:0000313" key="1">
    <source>
        <dbReference type="EMBL" id="OHA67259.1"/>
    </source>
</evidence>
<proteinExistence type="predicted"/>
<protein>
    <submittedName>
        <fullName evidence="1">Uncharacterized protein</fullName>
    </submittedName>
</protein>
<sequence length="81" mass="9195">MPEVSKEEILKALALCRDALGEKRVRGLRISDDWGHGITLAVLLLQNPGDRHYESGLEDPQTREWVFQAIRSIQQEQLAQA</sequence>
<organism evidence="1 2">
    <name type="scientific">Candidatus Wildermuthbacteria bacterium RIFCSPHIGHO2_02_FULL_47_12</name>
    <dbReference type="NCBI Taxonomy" id="1802451"/>
    <lineage>
        <taxon>Bacteria</taxon>
        <taxon>Candidatus Wildermuthiibacteriota</taxon>
    </lineage>
</organism>
<reference evidence="1 2" key="1">
    <citation type="journal article" date="2016" name="Nat. Commun.">
        <title>Thousands of microbial genomes shed light on interconnected biogeochemical processes in an aquifer system.</title>
        <authorList>
            <person name="Anantharaman K."/>
            <person name="Brown C.T."/>
            <person name="Hug L.A."/>
            <person name="Sharon I."/>
            <person name="Castelle C.J."/>
            <person name="Probst A.J."/>
            <person name="Thomas B.C."/>
            <person name="Singh A."/>
            <person name="Wilkins M.J."/>
            <person name="Karaoz U."/>
            <person name="Brodie E.L."/>
            <person name="Williams K.H."/>
            <person name="Hubbard S.S."/>
            <person name="Banfield J.F."/>
        </authorList>
    </citation>
    <scope>NUCLEOTIDE SEQUENCE [LARGE SCALE GENOMIC DNA]</scope>
</reference>
<name>A0A1G2R4F0_9BACT</name>
<comment type="caution">
    <text evidence="1">The sequence shown here is derived from an EMBL/GenBank/DDBJ whole genome shotgun (WGS) entry which is preliminary data.</text>
</comment>